<feature type="transmembrane region" description="Helical" evidence="2">
    <location>
        <begin position="683"/>
        <end position="705"/>
    </location>
</feature>
<dbReference type="PROSITE" id="PS50075">
    <property type="entry name" value="CARRIER"/>
    <property type="match status" value="1"/>
</dbReference>
<dbReference type="InterPro" id="IPR020845">
    <property type="entry name" value="AMP-binding_CS"/>
</dbReference>
<dbReference type="SUPFAM" id="SSF51161">
    <property type="entry name" value="Trimeric LpxA-like enzymes"/>
    <property type="match status" value="2"/>
</dbReference>
<dbReference type="InterPro" id="IPR010071">
    <property type="entry name" value="AA_adenyl_dom"/>
</dbReference>
<dbReference type="InterPro" id="IPR000873">
    <property type="entry name" value="AMP-dep_synth/lig_dom"/>
</dbReference>
<dbReference type="NCBIfam" id="TIGR01733">
    <property type="entry name" value="AA-adenyl-dom"/>
    <property type="match status" value="1"/>
</dbReference>
<dbReference type="FunFam" id="3.40.50.980:FF:000001">
    <property type="entry name" value="Non-ribosomal peptide synthetase"/>
    <property type="match status" value="1"/>
</dbReference>
<dbReference type="Gene3D" id="3.40.50.12780">
    <property type="entry name" value="N-terminal domain of ligase-like"/>
    <property type="match status" value="1"/>
</dbReference>
<keyword evidence="2" id="KW-1133">Transmembrane helix</keyword>
<evidence type="ECO:0000313" key="4">
    <source>
        <dbReference type="EMBL" id="WIY00865.1"/>
    </source>
</evidence>
<keyword evidence="5" id="KW-1185">Reference proteome</keyword>
<dbReference type="SUPFAM" id="SSF47336">
    <property type="entry name" value="ACP-like"/>
    <property type="match status" value="1"/>
</dbReference>
<feature type="transmembrane region" description="Helical" evidence="2">
    <location>
        <begin position="923"/>
        <end position="944"/>
    </location>
</feature>
<dbReference type="InterPro" id="IPR036736">
    <property type="entry name" value="ACP-like_sf"/>
</dbReference>
<dbReference type="PANTHER" id="PTHR45527">
    <property type="entry name" value="NONRIBOSOMAL PEPTIDE SYNTHETASE"/>
    <property type="match status" value="1"/>
</dbReference>
<dbReference type="KEGG" id="amog:QRX60_43575"/>
<reference evidence="4 5" key="1">
    <citation type="submission" date="2023-06" db="EMBL/GenBank/DDBJ databases">
        <authorList>
            <person name="Oyuntsetseg B."/>
            <person name="Kim S.B."/>
        </authorList>
    </citation>
    <scope>NUCLEOTIDE SEQUENCE [LARGE SCALE GENOMIC DNA]</scope>
    <source>
        <strain evidence="4 5">4-36</strain>
    </source>
</reference>
<sequence>MSPRETPAGVLTAGGRVLTCGGFDGRSRRPGAERLDHLFEQLCDRDGQAGRLAVDAGGLRLTFGELDARANRLARHLRTQGMRPGDRIALLFDEPVTGYVAMLAVLKVNAAYVPLDAAFPDDRLTFIVRDAGVRLVLTVSSLRDRFAADGAALLCVDGEEDRIGARSGERLTPAERGEPAGDLCYVVYTSGSTGLPKGVPIEHAAIVNFVRVAAEVYGIDPADRVYQGMTIAFDFSVEEIWVPLLSGATLVPRPRGAAPAGAELQDFLRENRITALCCVPTLLATLDEDLPDLRFLLVSGEACPEDLVGRWHRPGRRFLNVYGPTETTVTATWAVLHPDRPVTIGVPLPTYSVVILDPEEPRALPAGELGEIGIAGIGLATGYLNRPDLTERAFVPDFLGIEDNPSGRIYRTGDLGRITADGEIEYHGRTDTQVKVRGYRVELTEIESILLRAPGVAQAVVGTHHPEPGVTELVAYYSLRRDTAAVDVAQLRRLLRERLPGYMVPVYFERLDRIPMTPSHKADRANLPAPGGPRALVAEAAYVPPETRTERVLAEALAEVFRLDRVSVTAHFFDDLAADSLLLAKFSSRVRECGELAPLPVKQLYLHPTVRELARSVARTETGVAPAITTGTPHRAGNLAYALCGAYQLLVFLAYVAASALLVDTAYGWVSAATGLLDGYLRAVTAGTVGFAALCVVPIAVKWLLVGRWKPGEIPLWSPAYLRFWTVKTVLRFCPLALFTGSPWYSLYLRLLGADIGAGALILSRTLPVCTDLLTVGEGAVVRKDSSFTCYRAEAGRIRTGRVTVGRRAFVGETAVLDIDTELGEDAQLGHASALAAGQSVPAGERWHGSPGRPSTVDYQALAAGVAGWSRRTAFAAAQLSALLLVTTPATLAAASALVRFFQPDRADLAGWAVDGARFVESTVLYFGALVGGLAVVLTVPRFLSLFLAPDRVYPLYGFHHAVQRWIARLTNVRTFTYLFGDSSYIVHYLRGLGYDLSAVRQTGSNFGVEVKHETPFLSTVGTGTMVSDGLSLLNADYSGSSFRLRRTAVAPEAFLGNDIAYPPGARVGRNCLLATKVLVPLDGPVREDVGLLGSPAFEIPRSVRRDRGFDHLWTGAARRRGLAAKLRHNTVTIAWYVLVQWLNLTGIVGIGVLAGGLHPRFGAFATAGGIVAALLFSVGFLVLAERAAQGFRRLRPRFCSIYDPIFWRHERFWKLSPGRYLALFNGTPVKGLLWRLLGVRVGRRVFDDGCAMPEKSLVTLGDDVTLNAGSVIQCHSLEDGTFKSDHTTVGTGSTIGVGAFVHYGVTIGEAGVVEADAFLMKGSVTAAGSRWRGNPATEIAGEPVAPGRRS</sequence>
<dbReference type="InterPro" id="IPR025110">
    <property type="entry name" value="AMP-bd_C"/>
</dbReference>
<keyword evidence="2" id="KW-0812">Transmembrane</keyword>
<feature type="transmembrane region" description="Helical" evidence="2">
    <location>
        <begin position="1134"/>
        <end position="1156"/>
    </location>
</feature>
<dbReference type="SUPFAM" id="SSF56801">
    <property type="entry name" value="Acetyl-CoA synthetase-like"/>
    <property type="match status" value="1"/>
</dbReference>
<feature type="transmembrane region" description="Helical" evidence="2">
    <location>
        <begin position="880"/>
        <end position="903"/>
    </location>
</feature>
<dbReference type="GO" id="GO:0043041">
    <property type="term" value="P:amino acid activation for nonribosomal peptide biosynthetic process"/>
    <property type="evidence" value="ECO:0007669"/>
    <property type="project" value="TreeGrafter"/>
</dbReference>
<dbReference type="PANTHER" id="PTHR45527:SF1">
    <property type="entry name" value="FATTY ACID SYNTHASE"/>
    <property type="match status" value="1"/>
</dbReference>
<dbReference type="Gene3D" id="2.160.10.10">
    <property type="entry name" value="Hexapeptide repeat proteins"/>
    <property type="match status" value="2"/>
</dbReference>
<dbReference type="Gene3D" id="3.30.300.30">
    <property type="match status" value="1"/>
</dbReference>
<dbReference type="InterPro" id="IPR012728">
    <property type="entry name" value="Pls/PosA_C"/>
</dbReference>
<name>A0A9Y2JNC5_9PSEU</name>
<dbReference type="Gene3D" id="1.10.1200.10">
    <property type="entry name" value="ACP-like"/>
    <property type="match status" value="1"/>
</dbReference>
<dbReference type="Pfam" id="PF00501">
    <property type="entry name" value="AMP-binding"/>
    <property type="match status" value="1"/>
</dbReference>
<evidence type="ECO:0000256" key="2">
    <source>
        <dbReference type="SAM" id="Phobius"/>
    </source>
</evidence>
<dbReference type="Pfam" id="PF00550">
    <property type="entry name" value="PP-binding"/>
    <property type="match status" value="1"/>
</dbReference>
<dbReference type="GO" id="GO:0044550">
    <property type="term" value="P:secondary metabolite biosynthetic process"/>
    <property type="evidence" value="ECO:0007669"/>
    <property type="project" value="TreeGrafter"/>
</dbReference>
<accession>A0A9Y2JNC5</accession>
<organism evidence="4 5">
    <name type="scientific">Amycolatopsis mongoliensis</name>
    <dbReference type="NCBI Taxonomy" id="715475"/>
    <lineage>
        <taxon>Bacteria</taxon>
        <taxon>Bacillati</taxon>
        <taxon>Actinomycetota</taxon>
        <taxon>Actinomycetes</taxon>
        <taxon>Pseudonocardiales</taxon>
        <taxon>Pseudonocardiaceae</taxon>
        <taxon>Amycolatopsis</taxon>
    </lineage>
</organism>
<dbReference type="PROSITE" id="PS00455">
    <property type="entry name" value="AMP_BINDING"/>
    <property type="match status" value="1"/>
</dbReference>
<feature type="transmembrane region" description="Helical" evidence="2">
    <location>
        <begin position="639"/>
        <end position="663"/>
    </location>
</feature>
<evidence type="ECO:0000259" key="3">
    <source>
        <dbReference type="PROSITE" id="PS50075"/>
    </source>
</evidence>
<dbReference type="InterPro" id="IPR011004">
    <property type="entry name" value="Trimer_LpxA-like_sf"/>
</dbReference>
<dbReference type="RefSeq" id="WP_285997326.1">
    <property type="nucleotide sequence ID" value="NZ_CP127295.1"/>
</dbReference>
<dbReference type="NCBIfam" id="TIGR02353">
    <property type="entry name" value="NRPS_term_dom"/>
    <property type="match status" value="1"/>
</dbReference>
<keyword evidence="2" id="KW-0472">Membrane</keyword>
<dbReference type="GO" id="GO:0031177">
    <property type="term" value="F:phosphopantetheine binding"/>
    <property type="evidence" value="ECO:0007669"/>
    <property type="project" value="TreeGrafter"/>
</dbReference>
<dbReference type="CDD" id="cd05930">
    <property type="entry name" value="A_NRPS"/>
    <property type="match status" value="1"/>
</dbReference>
<dbReference type="InterPro" id="IPR042099">
    <property type="entry name" value="ANL_N_sf"/>
</dbReference>
<feature type="transmembrane region" description="Helical" evidence="2">
    <location>
        <begin position="1162"/>
        <end position="1185"/>
    </location>
</feature>
<dbReference type="Proteomes" id="UP001239397">
    <property type="component" value="Chromosome"/>
</dbReference>
<gene>
    <name evidence="4" type="ORF">QRX60_43575</name>
</gene>
<evidence type="ECO:0000313" key="5">
    <source>
        <dbReference type="Proteomes" id="UP001239397"/>
    </source>
</evidence>
<dbReference type="InterPro" id="IPR045851">
    <property type="entry name" value="AMP-bd_C_sf"/>
</dbReference>
<evidence type="ECO:0000256" key="1">
    <source>
        <dbReference type="SAM" id="MobiDB-lite"/>
    </source>
</evidence>
<feature type="region of interest" description="Disordered" evidence="1">
    <location>
        <begin position="1332"/>
        <end position="1351"/>
    </location>
</feature>
<proteinExistence type="predicted"/>
<feature type="domain" description="Carrier" evidence="3">
    <location>
        <begin position="544"/>
        <end position="621"/>
    </location>
</feature>
<dbReference type="GO" id="GO:0005737">
    <property type="term" value="C:cytoplasm"/>
    <property type="evidence" value="ECO:0007669"/>
    <property type="project" value="TreeGrafter"/>
</dbReference>
<dbReference type="EMBL" id="CP127295">
    <property type="protein sequence ID" value="WIY00865.1"/>
    <property type="molecule type" value="Genomic_DNA"/>
</dbReference>
<dbReference type="InterPro" id="IPR009081">
    <property type="entry name" value="PP-bd_ACP"/>
</dbReference>
<protein>
    <submittedName>
        <fullName evidence="4">Amino acid adenylation domain-containing protein</fullName>
    </submittedName>
</protein>
<dbReference type="Pfam" id="PF13193">
    <property type="entry name" value="AMP-binding_C"/>
    <property type="match status" value="1"/>
</dbReference>